<dbReference type="GO" id="GO:0005886">
    <property type="term" value="C:plasma membrane"/>
    <property type="evidence" value="ECO:0007669"/>
    <property type="project" value="UniProtKB-SubCell"/>
</dbReference>
<feature type="domain" description="ABC transporter" evidence="14">
    <location>
        <begin position="6"/>
        <end position="252"/>
    </location>
</feature>
<evidence type="ECO:0000313" key="15">
    <source>
        <dbReference type="EMBL" id="TMQ48252.1"/>
    </source>
</evidence>
<evidence type="ECO:0000256" key="8">
    <source>
        <dbReference type="ARBA" id="ARBA00023065"/>
    </source>
</evidence>
<keyword evidence="8" id="KW-0406">Ion transport</keyword>
<dbReference type="PANTHER" id="PTHR43297:SF13">
    <property type="entry name" value="NICKEL ABC TRANSPORTER, ATP-BINDING PROTEIN"/>
    <property type="match status" value="1"/>
</dbReference>
<comment type="similarity">
    <text evidence="2">Belongs to the ABC transporter superfamily.</text>
</comment>
<dbReference type="FunFam" id="3.40.50.300:FF:000016">
    <property type="entry name" value="Oligopeptide ABC transporter ATP-binding component"/>
    <property type="match status" value="1"/>
</dbReference>
<evidence type="ECO:0000256" key="1">
    <source>
        <dbReference type="ARBA" id="ARBA00004202"/>
    </source>
</evidence>
<keyword evidence="3" id="KW-0813">Transport</keyword>
<evidence type="ECO:0000256" key="12">
    <source>
        <dbReference type="ARBA" id="ARBA00044143"/>
    </source>
</evidence>
<dbReference type="Pfam" id="PF00005">
    <property type="entry name" value="ABC_tran"/>
    <property type="match status" value="1"/>
</dbReference>
<keyword evidence="9" id="KW-0472">Membrane</keyword>
<evidence type="ECO:0000256" key="9">
    <source>
        <dbReference type="ARBA" id="ARBA00023136"/>
    </source>
</evidence>
<evidence type="ECO:0000256" key="13">
    <source>
        <dbReference type="ARBA" id="ARBA00048610"/>
    </source>
</evidence>
<evidence type="ECO:0000256" key="2">
    <source>
        <dbReference type="ARBA" id="ARBA00005417"/>
    </source>
</evidence>
<organism evidence="15 16">
    <name type="scientific">Eiseniibacteriota bacterium</name>
    <dbReference type="NCBI Taxonomy" id="2212470"/>
    <lineage>
        <taxon>Bacteria</taxon>
        <taxon>Candidatus Eiseniibacteriota</taxon>
    </lineage>
</organism>
<dbReference type="PROSITE" id="PS50893">
    <property type="entry name" value="ABC_TRANSPORTER_2"/>
    <property type="match status" value="1"/>
</dbReference>
<dbReference type="CDD" id="cd03257">
    <property type="entry name" value="ABC_NikE_OppD_transporters"/>
    <property type="match status" value="1"/>
</dbReference>
<dbReference type="InterPro" id="IPR013563">
    <property type="entry name" value="Oligopep_ABC_C"/>
</dbReference>
<name>A0A538SA55_UNCEI</name>
<dbReference type="GO" id="GO:0015413">
    <property type="term" value="F:ABC-type nickel transporter activity"/>
    <property type="evidence" value="ECO:0007669"/>
    <property type="project" value="UniProtKB-EC"/>
</dbReference>
<dbReference type="GO" id="GO:0016887">
    <property type="term" value="F:ATP hydrolysis activity"/>
    <property type="evidence" value="ECO:0007669"/>
    <property type="project" value="InterPro"/>
</dbReference>
<comment type="caution">
    <text evidence="15">The sequence shown here is derived from an EMBL/GenBank/DDBJ whole genome shotgun (WGS) entry which is preliminary data.</text>
</comment>
<dbReference type="InterPro" id="IPR050388">
    <property type="entry name" value="ABC_Ni/Peptide_Import"/>
</dbReference>
<gene>
    <name evidence="15" type="ORF">E6K73_12380</name>
</gene>
<comment type="subcellular location">
    <subcellularLocation>
        <location evidence="1">Cell membrane</location>
        <topology evidence="1">Peripheral membrane protein</topology>
    </subcellularLocation>
</comment>
<dbReference type="NCBIfam" id="TIGR01727">
    <property type="entry name" value="oligo_HPY"/>
    <property type="match status" value="1"/>
</dbReference>
<evidence type="ECO:0000256" key="3">
    <source>
        <dbReference type="ARBA" id="ARBA00022448"/>
    </source>
</evidence>
<sequence length="316" mass="34752">MTLLDIEGLNVSYASRAGPIRAVISADLKIEAGQTLGLVGESGCGKSTLGKAILRILPDTATVTGSIRFAGLDLVTAEEPALRKIRGRNASLIFQDPMTRLDPLMTVRHHFLELIRAHEPDADEDDAMKRTRRVLTAVRIPPDRLDQFPHEFSGGMRQRIMIALALVFNPTLLVADEPTTSLDVIVEAQILQLLDSIKNEFEMGVLLITHNLGLIAEYAEEMAVMYAGHIAERGPVRDVFKEPLHPYTKGLLDSVIDLETRELHSIPGQPPDLLQPPSGCPFHPRCPSAMPVCTGAFPPTTRPRRDRTVACYLYPG</sequence>
<dbReference type="SMART" id="SM00382">
    <property type="entry name" value="AAA"/>
    <property type="match status" value="1"/>
</dbReference>
<keyword evidence="6 15" id="KW-0067">ATP-binding</keyword>
<dbReference type="Pfam" id="PF08352">
    <property type="entry name" value="oligo_HPY"/>
    <property type="match status" value="1"/>
</dbReference>
<dbReference type="PROSITE" id="PS00211">
    <property type="entry name" value="ABC_TRANSPORTER_1"/>
    <property type="match status" value="1"/>
</dbReference>
<keyword evidence="4" id="KW-1003">Cell membrane</keyword>
<dbReference type="PANTHER" id="PTHR43297">
    <property type="entry name" value="OLIGOPEPTIDE TRANSPORT ATP-BINDING PROTEIN APPD"/>
    <property type="match status" value="1"/>
</dbReference>
<evidence type="ECO:0000313" key="16">
    <source>
        <dbReference type="Proteomes" id="UP000320184"/>
    </source>
</evidence>
<dbReference type="Gene3D" id="3.40.50.300">
    <property type="entry name" value="P-loop containing nucleotide triphosphate hydrolases"/>
    <property type="match status" value="1"/>
</dbReference>
<dbReference type="InterPro" id="IPR003593">
    <property type="entry name" value="AAA+_ATPase"/>
</dbReference>
<dbReference type="EMBL" id="VBOT01000149">
    <property type="protein sequence ID" value="TMQ48252.1"/>
    <property type="molecule type" value="Genomic_DNA"/>
</dbReference>
<evidence type="ECO:0000259" key="14">
    <source>
        <dbReference type="PROSITE" id="PS50893"/>
    </source>
</evidence>
<comment type="catalytic activity">
    <reaction evidence="13">
        <text>Ni(2+)(out) + ATP + H2O = Ni(2+)(in) + ADP + phosphate + H(+)</text>
        <dbReference type="Rhea" id="RHEA:15557"/>
        <dbReference type="ChEBI" id="CHEBI:15377"/>
        <dbReference type="ChEBI" id="CHEBI:15378"/>
        <dbReference type="ChEBI" id="CHEBI:30616"/>
        <dbReference type="ChEBI" id="CHEBI:43474"/>
        <dbReference type="ChEBI" id="CHEBI:49786"/>
        <dbReference type="ChEBI" id="CHEBI:456216"/>
        <dbReference type="EC" id="7.2.2.11"/>
    </reaction>
    <physiologicalReaction direction="left-to-right" evidence="13">
        <dbReference type="Rhea" id="RHEA:15558"/>
    </physiologicalReaction>
</comment>
<dbReference type="GO" id="GO:0015833">
    <property type="term" value="P:peptide transport"/>
    <property type="evidence" value="ECO:0007669"/>
    <property type="project" value="InterPro"/>
</dbReference>
<comment type="subunit">
    <text evidence="10">The complex is composed of two ATP-binding proteins (NikD and NikE), two transmembrane proteins (NikB and NikC) and a solute-binding protein (NikA).</text>
</comment>
<dbReference type="Proteomes" id="UP000320184">
    <property type="component" value="Unassembled WGS sequence"/>
</dbReference>
<keyword evidence="7" id="KW-1278">Translocase</keyword>
<reference evidence="15 16" key="1">
    <citation type="journal article" date="2019" name="Nat. Microbiol.">
        <title>Mediterranean grassland soil C-N compound turnover is dependent on rainfall and depth, and is mediated by genomically divergent microorganisms.</title>
        <authorList>
            <person name="Diamond S."/>
            <person name="Andeer P.F."/>
            <person name="Li Z."/>
            <person name="Crits-Christoph A."/>
            <person name="Burstein D."/>
            <person name="Anantharaman K."/>
            <person name="Lane K.R."/>
            <person name="Thomas B.C."/>
            <person name="Pan C."/>
            <person name="Northen T.R."/>
            <person name="Banfield J.F."/>
        </authorList>
    </citation>
    <scope>NUCLEOTIDE SEQUENCE [LARGE SCALE GENOMIC DNA]</scope>
    <source>
        <strain evidence="15">WS_3</strain>
    </source>
</reference>
<dbReference type="InterPro" id="IPR003439">
    <property type="entry name" value="ABC_transporter-like_ATP-bd"/>
</dbReference>
<dbReference type="AlphaFoldDB" id="A0A538SA55"/>
<evidence type="ECO:0000256" key="7">
    <source>
        <dbReference type="ARBA" id="ARBA00022967"/>
    </source>
</evidence>
<dbReference type="InterPro" id="IPR017871">
    <property type="entry name" value="ABC_transporter-like_CS"/>
</dbReference>
<evidence type="ECO:0000256" key="4">
    <source>
        <dbReference type="ARBA" id="ARBA00022475"/>
    </source>
</evidence>
<proteinExistence type="inferred from homology"/>
<protein>
    <recommendedName>
        <fullName evidence="12">Nickel import system ATP-binding protein NikD</fullName>
        <ecNumber evidence="11">7.2.2.11</ecNumber>
    </recommendedName>
</protein>
<dbReference type="GO" id="GO:0005524">
    <property type="term" value="F:ATP binding"/>
    <property type="evidence" value="ECO:0007669"/>
    <property type="project" value="UniProtKB-KW"/>
</dbReference>
<accession>A0A538SA55</accession>
<dbReference type="EC" id="7.2.2.11" evidence="11"/>
<evidence type="ECO:0000256" key="11">
    <source>
        <dbReference type="ARBA" id="ARBA00039098"/>
    </source>
</evidence>
<dbReference type="InterPro" id="IPR027417">
    <property type="entry name" value="P-loop_NTPase"/>
</dbReference>
<evidence type="ECO:0000256" key="5">
    <source>
        <dbReference type="ARBA" id="ARBA00022741"/>
    </source>
</evidence>
<evidence type="ECO:0000256" key="10">
    <source>
        <dbReference type="ARBA" id="ARBA00038669"/>
    </source>
</evidence>
<keyword evidence="5" id="KW-0547">Nucleotide-binding</keyword>
<dbReference type="SUPFAM" id="SSF52540">
    <property type="entry name" value="P-loop containing nucleoside triphosphate hydrolases"/>
    <property type="match status" value="1"/>
</dbReference>
<evidence type="ECO:0000256" key="6">
    <source>
        <dbReference type="ARBA" id="ARBA00022840"/>
    </source>
</evidence>